<evidence type="ECO:0000256" key="4">
    <source>
        <dbReference type="ARBA" id="ARBA00022840"/>
    </source>
</evidence>
<dbReference type="InterPro" id="IPR027417">
    <property type="entry name" value="P-loop_NTPase"/>
</dbReference>
<dbReference type="SUPFAM" id="SSF52540">
    <property type="entry name" value="P-loop containing nucleoside triphosphate hydrolases"/>
    <property type="match status" value="1"/>
</dbReference>
<dbReference type="PATRIC" id="fig|172049.5.peg.321"/>
<reference evidence="7" key="1">
    <citation type="journal article" date="2015" name="MBio">
        <title>Genome-Resolved Metagenomic Analysis Reveals Roles for Candidate Phyla and Other Microbial Community Members in Biogeochemical Transformations in Oil Reservoirs.</title>
        <authorList>
            <person name="Hu P."/>
            <person name="Tom L."/>
            <person name="Singh A."/>
            <person name="Thomas B.C."/>
            <person name="Baker B.J."/>
            <person name="Piceno Y.M."/>
            <person name="Andersen G.L."/>
            <person name="Banfield J.F."/>
        </authorList>
    </citation>
    <scope>NUCLEOTIDE SEQUENCE [LARGE SCALE GENOMIC DNA]</scope>
</reference>
<dbReference type="InterPro" id="IPR003439">
    <property type="entry name" value="ABC_transporter-like_ATP-bd"/>
</dbReference>
<dbReference type="InterPro" id="IPR003593">
    <property type="entry name" value="AAA+_ATPase"/>
</dbReference>
<keyword evidence="4 6" id="KW-0067">ATP-binding</keyword>
<gene>
    <name evidence="6" type="ORF">XD54_2027</name>
</gene>
<proteinExistence type="inferred from homology"/>
<evidence type="ECO:0000259" key="5">
    <source>
        <dbReference type="PROSITE" id="PS50893"/>
    </source>
</evidence>
<dbReference type="PROSITE" id="PS50893">
    <property type="entry name" value="ABC_TRANSPORTER_2"/>
    <property type="match status" value="1"/>
</dbReference>
<dbReference type="GO" id="GO:0005524">
    <property type="term" value="F:ATP binding"/>
    <property type="evidence" value="ECO:0007669"/>
    <property type="project" value="UniProtKB-KW"/>
</dbReference>
<dbReference type="PANTHER" id="PTHR42711">
    <property type="entry name" value="ABC TRANSPORTER ATP-BINDING PROTEIN"/>
    <property type="match status" value="1"/>
</dbReference>
<dbReference type="PANTHER" id="PTHR42711:SF5">
    <property type="entry name" value="ABC TRANSPORTER ATP-BINDING PROTEIN NATA"/>
    <property type="match status" value="1"/>
</dbReference>
<dbReference type="InterPro" id="IPR050763">
    <property type="entry name" value="ABC_transporter_ATP-binding"/>
</dbReference>
<evidence type="ECO:0000313" key="6">
    <source>
        <dbReference type="EMBL" id="KUK16681.1"/>
    </source>
</evidence>
<organism evidence="6 7">
    <name type="scientific">Thermococcus sibiricus</name>
    <dbReference type="NCBI Taxonomy" id="172049"/>
    <lineage>
        <taxon>Archaea</taxon>
        <taxon>Methanobacteriati</taxon>
        <taxon>Methanobacteriota</taxon>
        <taxon>Thermococci</taxon>
        <taxon>Thermococcales</taxon>
        <taxon>Thermococcaceae</taxon>
        <taxon>Thermococcus</taxon>
    </lineage>
</organism>
<comment type="caution">
    <text evidence="6">The sequence shown here is derived from an EMBL/GenBank/DDBJ whole genome shotgun (WGS) entry which is preliminary data.</text>
</comment>
<dbReference type="Pfam" id="PF00005">
    <property type="entry name" value="ABC_tran"/>
    <property type="match status" value="1"/>
</dbReference>
<evidence type="ECO:0000256" key="3">
    <source>
        <dbReference type="ARBA" id="ARBA00022741"/>
    </source>
</evidence>
<sequence length="324" mass="36851">MIFSFGIRPEVVVMPLLEISNLSFSYDGRDYALSDINLSTDISSGILSILGPNGAGKTTLVNILTTTFKPQKGMAKIFGLDVVKDKKKIREMISLCAQDLELDVLLSVRTNLKFYGIIRGIPKNELEKRLDDIVEMFGLTEHQHKRVLELSGGLRRRTQLARAFLDPRSKLIFIDEPTLGLDPIGKKITWDLIREMSKEGYYFVLTTNDMAEVESLSDEIVFIHKGRIILHTTLREFKHVYAGKVMVTFKKELFPQLMGMLSNYLKRNNLGKIIGKDTVELEDKLAFYELLLFLRDIGFDITQIVVKEETLLDGFIKLIGGIEK</sequence>
<accession>A0A101EJV5</accession>
<dbReference type="EMBL" id="LGFD01000080">
    <property type="protein sequence ID" value="KUK16681.1"/>
    <property type="molecule type" value="Genomic_DNA"/>
</dbReference>
<keyword evidence="3" id="KW-0547">Nucleotide-binding</keyword>
<comment type="similarity">
    <text evidence="1">Belongs to the ABC transporter superfamily.</text>
</comment>
<keyword evidence="2" id="KW-0813">Transport</keyword>
<dbReference type="SMART" id="SM00382">
    <property type="entry name" value="AAA"/>
    <property type="match status" value="1"/>
</dbReference>
<feature type="domain" description="ABC transporter" evidence="5">
    <location>
        <begin position="17"/>
        <end position="250"/>
    </location>
</feature>
<name>A0A101EJV5_9EURY</name>
<evidence type="ECO:0000256" key="1">
    <source>
        <dbReference type="ARBA" id="ARBA00005417"/>
    </source>
</evidence>
<dbReference type="GO" id="GO:0016887">
    <property type="term" value="F:ATP hydrolysis activity"/>
    <property type="evidence" value="ECO:0007669"/>
    <property type="project" value="InterPro"/>
</dbReference>
<protein>
    <submittedName>
        <fullName evidence="6">Daunorubicin resistance ATP-binding protein DrrA</fullName>
    </submittedName>
</protein>
<dbReference type="Gene3D" id="3.40.50.300">
    <property type="entry name" value="P-loop containing nucleotide triphosphate hydrolases"/>
    <property type="match status" value="1"/>
</dbReference>
<evidence type="ECO:0000313" key="7">
    <source>
        <dbReference type="Proteomes" id="UP000053911"/>
    </source>
</evidence>
<dbReference type="Proteomes" id="UP000053911">
    <property type="component" value="Unassembled WGS sequence"/>
</dbReference>
<evidence type="ECO:0000256" key="2">
    <source>
        <dbReference type="ARBA" id="ARBA00022448"/>
    </source>
</evidence>
<dbReference type="AlphaFoldDB" id="A0A101EJV5"/>